<accession>A0A0P4R9W9</accession>
<keyword evidence="4 5" id="KW-0472">Membrane</keyword>
<dbReference type="SUPFAM" id="SSF144091">
    <property type="entry name" value="Rhomboid-like"/>
    <property type="match status" value="1"/>
</dbReference>
<dbReference type="Proteomes" id="UP000048965">
    <property type="component" value="Unassembled WGS sequence"/>
</dbReference>
<dbReference type="InterPro" id="IPR035952">
    <property type="entry name" value="Rhomboid-like_sf"/>
</dbReference>
<feature type="transmembrane region" description="Helical" evidence="5">
    <location>
        <begin position="110"/>
        <end position="130"/>
    </location>
</feature>
<feature type="transmembrane region" description="Helical" evidence="5">
    <location>
        <begin position="85"/>
        <end position="104"/>
    </location>
</feature>
<comment type="subcellular location">
    <subcellularLocation>
        <location evidence="1">Membrane</location>
        <topology evidence="1">Multi-pass membrane protein</topology>
    </subcellularLocation>
</comment>
<evidence type="ECO:0000256" key="1">
    <source>
        <dbReference type="ARBA" id="ARBA00004141"/>
    </source>
</evidence>
<keyword evidence="3 5" id="KW-1133">Transmembrane helix</keyword>
<dbReference type="PANTHER" id="PTHR43731:SF9">
    <property type="entry name" value="SLR1461 PROTEIN"/>
    <property type="match status" value="1"/>
</dbReference>
<evidence type="ECO:0000313" key="7">
    <source>
        <dbReference type="EMBL" id="GAO09333.1"/>
    </source>
</evidence>
<evidence type="ECO:0000256" key="4">
    <source>
        <dbReference type="ARBA" id="ARBA00023136"/>
    </source>
</evidence>
<gene>
    <name evidence="7" type="ORF">TPA0598_05_00540</name>
</gene>
<dbReference type="Gene3D" id="1.20.1540.10">
    <property type="entry name" value="Rhomboid-like"/>
    <property type="match status" value="1"/>
</dbReference>
<evidence type="ECO:0000256" key="2">
    <source>
        <dbReference type="ARBA" id="ARBA00022692"/>
    </source>
</evidence>
<comment type="caution">
    <text evidence="7">The sequence shown here is derived from an EMBL/GenBank/DDBJ whole genome shotgun (WGS) entry which is preliminary data.</text>
</comment>
<feature type="transmembrane region" description="Helical" evidence="5">
    <location>
        <begin position="137"/>
        <end position="155"/>
    </location>
</feature>
<name>A0A0P4R9W9_9ACTN</name>
<dbReference type="EMBL" id="BBNO01000005">
    <property type="protein sequence ID" value="GAO09333.1"/>
    <property type="molecule type" value="Genomic_DNA"/>
</dbReference>
<reference evidence="7 8" key="2">
    <citation type="journal article" date="2015" name="Stand. Genomic Sci.">
        <title>Draft genome sequence of marine-derived Streptomyces sp. TP-A0598, a producer of anti-MRSA antibiotic lydicamycins.</title>
        <authorList>
            <person name="Komaki H."/>
            <person name="Ichikawa N."/>
            <person name="Hosoyama A."/>
            <person name="Fujita N."/>
            <person name="Igarashi Y."/>
        </authorList>
    </citation>
    <scope>NUCLEOTIDE SEQUENCE [LARGE SCALE GENOMIC DNA]</scope>
    <source>
        <strain evidence="7 8">NBRC 110027</strain>
    </source>
</reference>
<organism evidence="7 8">
    <name type="scientific">Streptomyces lydicamycinicus</name>
    <dbReference type="NCBI Taxonomy" id="1546107"/>
    <lineage>
        <taxon>Bacteria</taxon>
        <taxon>Bacillati</taxon>
        <taxon>Actinomycetota</taxon>
        <taxon>Actinomycetes</taxon>
        <taxon>Kitasatosporales</taxon>
        <taxon>Streptomycetaceae</taxon>
        <taxon>Streptomyces</taxon>
    </lineage>
</organism>
<evidence type="ECO:0000256" key="3">
    <source>
        <dbReference type="ARBA" id="ARBA00022989"/>
    </source>
</evidence>
<feature type="transmembrane region" description="Helical" evidence="5">
    <location>
        <begin position="161"/>
        <end position="180"/>
    </location>
</feature>
<evidence type="ECO:0000259" key="6">
    <source>
        <dbReference type="Pfam" id="PF01694"/>
    </source>
</evidence>
<reference evidence="8" key="1">
    <citation type="submission" date="2014-09" db="EMBL/GenBank/DDBJ databases">
        <title>Whole genome shotgun sequence of Streptomyces sp. NBRC 110027.</title>
        <authorList>
            <person name="Komaki H."/>
            <person name="Ichikawa N."/>
            <person name="Katano-Makiyama Y."/>
            <person name="Hosoyama A."/>
            <person name="Hashimoto M."/>
            <person name="Uohara A."/>
            <person name="Kitahashi Y."/>
            <person name="Ohji S."/>
            <person name="Kimura A."/>
            <person name="Yamazoe A."/>
            <person name="Igarashi Y."/>
            <person name="Fujita N."/>
        </authorList>
    </citation>
    <scope>NUCLEOTIDE SEQUENCE [LARGE SCALE GENOMIC DNA]</scope>
    <source>
        <strain evidence="8">NBRC 110027</strain>
    </source>
</reference>
<dbReference type="InterPro" id="IPR022764">
    <property type="entry name" value="Peptidase_S54_rhomboid_dom"/>
</dbReference>
<feature type="domain" description="Peptidase S54 rhomboid" evidence="6">
    <location>
        <begin position="45"/>
        <end position="181"/>
    </location>
</feature>
<dbReference type="OrthoDB" id="465874at2"/>
<feature type="transmembrane region" description="Helical" evidence="5">
    <location>
        <begin position="54"/>
        <end position="78"/>
    </location>
</feature>
<protein>
    <recommendedName>
        <fullName evidence="6">Peptidase S54 rhomboid domain-containing protein</fullName>
    </recommendedName>
</protein>
<dbReference type="GO" id="GO:0004252">
    <property type="term" value="F:serine-type endopeptidase activity"/>
    <property type="evidence" value="ECO:0007669"/>
    <property type="project" value="InterPro"/>
</dbReference>
<dbReference type="InterPro" id="IPR050925">
    <property type="entry name" value="Rhomboid_protease_S54"/>
</dbReference>
<dbReference type="RefSeq" id="WP_042155697.1">
    <property type="nucleotide sequence ID" value="NZ_BBNO01000005.1"/>
</dbReference>
<keyword evidence="2 5" id="KW-0812">Transmembrane</keyword>
<dbReference type="AlphaFoldDB" id="A0A0P4R9W9"/>
<dbReference type="PANTHER" id="PTHR43731">
    <property type="entry name" value="RHOMBOID PROTEASE"/>
    <property type="match status" value="1"/>
</dbReference>
<proteinExistence type="predicted"/>
<keyword evidence="8" id="KW-1185">Reference proteome</keyword>
<dbReference type="GO" id="GO:0016020">
    <property type="term" value="C:membrane"/>
    <property type="evidence" value="ECO:0007669"/>
    <property type="project" value="UniProtKB-SubCell"/>
</dbReference>
<sequence length="197" mass="20475">MTSRAKPAICLMLGWVALLWLLEGVDFATGGALDTFGITPREPAELADVVPAAFLHFGFGHLVANTLPLLLLGLVAALRSGVRRFLAVAALIILTSGLGVWFTAAPDSNTAGASGVVFGLFGYLLVRGFIERKLLDIGIGLVVGVLYGSILWGALPTDSGISWQGHLFGLIGGVLAAFVFRVRAPGALPAADVRPIA</sequence>
<evidence type="ECO:0000313" key="8">
    <source>
        <dbReference type="Proteomes" id="UP000048965"/>
    </source>
</evidence>
<evidence type="ECO:0000256" key="5">
    <source>
        <dbReference type="SAM" id="Phobius"/>
    </source>
</evidence>
<dbReference type="Pfam" id="PF01694">
    <property type="entry name" value="Rhomboid"/>
    <property type="match status" value="1"/>
</dbReference>